<reference evidence="2" key="1">
    <citation type="submission" date="2020-05" db="EMBL/GenBank/DDBJ databases">
        <title>Mycena genomes resolve the evolution of fungal bioluminescence.</title>
        <authorList>
            <person name="Tsai I.J."/>
        </authorList>
    </citation>
    <scope>NUCLEOTIDE SEQUENCE</scope>
    <source>
        <strain evidence="2">160909Yilan</strain>
    </source>
</reference>
<keyword evidence="3" id="KW-1185">Reference proteome</keyword>
<feature type="region of interest" description="Disordered" evidence="1">
    <location>
        <begin position="59"/>
        <end position="80"/>
    </location>
</feature>
<gene>
    <name evidence="2" type="ORF">MSAN_02280100</name>
</gene>
<evidence type="ECO:0000256" key="1">
    <source>
        <dbReference type="SAM" id="MobiDB-lite"/>
    </source>
</evidence>
<sequence>MYMCRTSSSANGGAPHFTDETLRVRRGAGAYEVPMPSSTTTGATTSSFSLAIFTRSKFASAGERPHHQQQFRQHGGGAGTLDDVRWSGDALEATRLTRRGCRICKAYALGTSEVVGIGSARSSSPTRGVTGAAAAHSRRDESEPAVNRYQGHAPHPLISRLSEAKLCQQHQCGEYGLNAMHDLNEWDVGEFGFGDERAWGLKSSTGMEASAGEGLAGEACSSDWERIEWLRGDGVVGA</sequence>
<proteinExistence type="predicted"/>
<accession>A0A8H6XB23</accession>
<protein>
    <submittedName>
        <fullName evidence="2">Uncharacterized protein</fullName>
    </submittedName>
</protein>
<dbReference type="EMBL" id="JACAZH010000035">
    <property type="protein sequence ID" value="KAF7337276.1"/>
    <property type="molecule type" value="Genomic_DNA"/>
</dbReference>
<feature type="region of interest" description="Disordered" evidence="1">
    <location>
        <begin position="117"/>
        <end position="151"/>
    </location>
</feature>
<comment type="caution">
    <text evidence="2">The sequence shown here is derived from an EMBL/GenBank/DDBJ whole genome shotgun (WGS) entry which is preliminary data.</text>
</comment>
<organism evidence="2 3">
    <name type="scientific">Mycena sanguinolenta</name>
    <dbReference type="NCBI Taxonomy" id="230812"/>
    <lineage>
        <taxon>Eukaryota</taxon>
        <taxon>Fungi</taxon>
        <taxon>Dikarya</taxon>
        <taxon>Basidiomycota</taxon>
        <taxon>Agaricomycotina</taxon>
        <taxon>Agaricomycetes</taxon>
        <taxon>Agaricomycetidae</taxon>
        <taxon>Agaricales</taxon>
        <taxon>Marasmiineae</taxon>
        <taxon>Mycenaceae</taxon>
        <taxon>Mycena</taxon>
    </lineage>
</organism>
<evidence type="ECO:0000313" key="2">
    <source>
        <dbReference type="EMBL" id="KAF7337276.1"/>
    </source>
</evidence>
<evidence type="ECO:0000313" key="3">
    <source>
        <dbReference type="Proteomes" id="UP000623467"/>
    </source>
</evidence>
<dbReference type="Proteomes" id="UP000623467">
    <property type="component" value="Unassembled WGS sequence"/>
</dbReference>
<dbReference type="AlphaFoldDB" id="A0A8H6XB23"/>
<name>A0A8H6XB23_9AGAR</name>